<protein>
    <recommendedName>
        <fullName evidence="4">Sel1 repeat family protein</fullName>
    </recommendedName>
</protein>
<evidence type="ECO:0008006" key="4">
    <source>
        <dbReference type="Google" id="ProtNLM"/>
    </source>
</evidence>
<dbReference type="Pfam" id="PF08238">
    <property type="entry name" value="Sel1"/>
    <property type="match status" value="9"/>
</dbReference>
<dbReference type="Gene3D" id="1.25.40.10">
    <property type="entry name" value="Tetratricopeptide repeat domain"/>
    <property type="match status" value="3"/>
</dbReference>
<dbReference type="SMART" id="SM00671">
    <property type="entry name" value="SEL1"/>
    <property type="match status" value="10"/>
</dbReference>
<feature type="region of interest" description="Disordered" evidence="1">
    <location>
        <begin position="470"/>
        <end position="503"/>
    </location>
</feature>
<dbReference type="STRING" id="1917485.BOO69_00675"/>
<sequence>MSQVEEAWRNGDFVFVRQGLKALAEGEGGALAQYRYGRVLLEGTGGPRDPAAAMDWLEKAVTQNHAPASTLLARVLLSNKGEGNAERAANLLSSAAKRGDAEAQYYLGLLLMAGQGVAPDPKAAFDWFLAAGEAGNPAAQYELSKAYSRGVGTDKNPEEALRWLEEAASGGFPDAQYFLANALDTGGGVPMDKKAALDWFRRAAEAGQPQAQRELGTRYLVGQNGVEPNADEALRWLRAAADAGDRSAMHNLGIAYAGGELLPQDFGKSVQWFEEASYLGLGRSSLALGQLYAEGRGVEQNMEKAVGLFETAAQQGEMAGALAISQLAKSDGLGNFMAPQRAVSWVMVDLAETGDAAAEAWVRQQADAGVRIAQINLGEWYLAQEDRKPEGIALIRVAAMAGSVPAQFRLGSLHVTGDGVDLDYVAAHKWLNIAAASGHPEAAEKRGIVGDLMTPEQIARAQAEAREYFDTARSRAPQTEQTVRTPGSAPQVTQGATSGTEAD</sequence>
<dbReference type="Proteomes" id="UP000181897">
    <property type="component" value="Chromosome"/>
</dbReference>
<dbReference type="InterPro" id="IPR011990">
    <property type="entry name" value="TPR-like_helical_dom_sf"/>
</dbReference>
<dbReference type="PANTHER" id="PTHR11102">
    <property type="entry name" value="SEL-1-LIKE PROTEIN"/>
    <property type="match status" value="1"/>
</dbReference>
<evidence type="ECO:0000313" key="3">
    <source>
        <dbReference type="Proteomes" id="UP000181897"/>
    </source>
</evidence>
<name>A0A1J0WD50_9RHOB</name>
<organism evidence="2 3">
    <name type="scientific">Sulfitobacter alexandrii</name>
    <dbReference type="NCBI Taxonomy" id="1917485"/>
    <lineage>
        <taxon>Bacteria</taxon>
        <taxon>Pseudomonadati</taxon>
        <taxon>Pseudomonadota</taxon>
        <taxon>Alphaproteobacteria</taxon>
        <taxon>Rhodobacterales</taxon>
        <taxon>Roseobacteraceae</taxon>
        <taxon>Sulfitobacter</taxon>
    </lineage>
</organism>
<dbReference type="PANTHER" id="PTHR11102:SF160">
    <property type="entry name" value="ERAD-ASSOCIATED E3 UBIQUITIN-PROTEIN LIGASE COMPONENT HRD3"/>
    <property type="match status" value="1"/>
</dbReference>
<dbReference type="SUPFAM" id="SSF81901">
    <property type="entry name" value="HCP-like"/>
    <property type="match status" value="3"/>
</dbReference>
<gene>
    <name evidence="2" type="ORF">BOO69_00675</name>
</gene>
<dbReference type="KEGG" id="suam:BOO69_00675"/>
<proteinExistence type="predicted"/>
<evidence type="ECO:0000256" key="1">
    <source>
        <dbReference type="SAM" id="MobiDB-lite"/>
    </source>
</evidence>
<accession>A0A1J0WD50</accession>
<feature type="compositionally biased region" description="Polar residues" evidence="1">
    <location>
        <begin position="476"/>
        <end position="503"/>
    </location>
</feature>
<dbReference type="EMBL" id="CP018076">
    <property type="protein sequence ID" value="APE42086.1"/>
    <property type="molecule type" value="Genomic_DNA"/>
</dbReference>
<dbReference type="AlphaFoldDB" id="A0A1J0WD50"/>
<evidence type="ECO:0000313" key="2">
    <source>
        <dbReference type="EMBL" id="APE42086.1"/>
    </source>
</evidence>
<keyword evidence="3" id="KW-1185">Reference proteome</keyword>
<dbReference type="InterPro" id="IPR006597">
    <property type="entry name" value="Sel1-like"/>
</dbReference>
<dbReference type="InterPro" id="IPR050767">
    <property type="entry name" value="Sel1_AlgK"/>
</dbReference>
<reference evidence="2 3" key="1">
    <citation type="submission" date="2016-11" db="EMBL/GenBank/DDBJ databases">
        <title>Complete genome sequence of Sulfitobacter sp. AM1-D1, a toxic bacteria associated with marine dinoflagellate Alexandrium minutum in East China Sea.</title>
        <authorList>
            <person name="Yang Q."/>
            <person name="Zhang X."/>
            <person name="Tian X."/>
        </authorList>
    </citation>
    <scope>NUCLEOTIDE SEQUENCE [LARGE SCALE GENOMIC DNA]</scope>
    <source>
        <strain evidence="2 3">AM1-D1</strain>
    </source>
</reference>